<evidence type="ECO:0008006" key="3">
    <source>
        <dbReference type="Google" id="ProtNLM"/>
    </source>
</evidence>
<comment type="caution">
    <text evidence="1">The sequence shown here is derived from an EMBL/GenBank/DDBJ whole genome shotgun (WGS) entry which is preliminary data.</text>
</comment>
<gene>
    <name evidence="1" type="ORF">GCM10022226_30940</name>
</gene>
<dbReference type="Proteomes" id="UP001500888">
    <property type="component" value="Unassembled WGS sequence"/>
</dbReference>
<evidence type="ECO:0000313" key="2">
    <source>
        <dbReference type="Proteomes" id="UP001500888"/>
    </source>
</evidence>
<name>A0ABP7I6M6_9ACTN</name>
<evidence type="ECO:0000313" key="1">
    <source>
        <dbReference type="EMBL" id="GAA3808621.1"/>
    </source>
</evidence>
<proteinExistence type="predicted"/>
<sequence>MGVIEVDRARARGPRLIASRPWADTVLDDAVTALGRGYLEPAIPALVATRGDPEVRALRVEALARAAVGLTGGIEALLSRDRVNPDLWLWLGRTRVEEAWEIKPDVRARAVQADRLRLFHQAMESARAPLLAAARLMPADPAPWVALLWLALGLERPRAEKDHLWDEAARRHRTLFAAHLARLITLSPGWGGTSQEMLDFARYAGSHAPDRDPLAALVPLAYFEHVAGERSGRSRAWSSFEVQREITSAAGRWHQARGVRAHPRALEAHNAFGAAFYLADMRRPARGHLSRTEGRFSALPWSHLGDPEKEFHKARARLNVVTSG</sequence>
<keyword evidence="2" id="KW-1185">Reference proteome</keyword>
<dbReference type="RefSeq" id="WP_344939476.1">
    <property type="nucleotide sequence ID" value="NZ_BAAAZR010000006.1"/>
</dbReference>
<dbReference type="EMBL" id="BAAAZR010000006">
    <property type="protein sequence ID" value="GAA3808621.1"/>
    <property type="molecule type" value="Genomic_DNA"/>
</dbReference>
<reference evidence="2" key="1">
    <citation type="journal article" date="2019" name="Int. J. Syst. Evol. Microbiol.">
        <title>The Global Catalogue of Microorganisms (GCM) 10K type strain sequencing project: providing services to taxonomists for standard genome sequencing and annotation.</title>
        <authorList>
            <consortium name="The Broad Institute Genomics Platform"/>
            <consortium name="The Broad Institute Genome Sequencing Center for Infectious Disease"/>
            <person name="Wu L."/>
            <person name="Ma J."/>
        </authorList>
    </citation>
    <scope>NUCLEOTIDE SEQUENCE [LARGE SCALE GENOMIC DNA]</scope>
    <source>
        <strain evidence="2">JCM 16908</strain>
    </source>
</reference>
<protein>
    <recommendedName>
        <fullName evidence="3">DUF4034 domain-containing protein</fullName>
    </recommendedName>
</protein>
<organism evidence="1 2">
    <name type="scientific">Sphaerisporangium flaviroseum</name>
    <dbReference type="NCBI Taxonomy" id="509199"/>
    <lineage>
        <taxon>Bacteria</taxon>
        <taxon>Bacillati</taxon>
        <taxon>Actinomycetota</taxon>
        <taxon>Actinomycetes</taxon>
        <taxon>Streptosporangiales</taxon>
        <taxon>Streptosporangiaceae</taxon>
        <taxon>Sphaerisporangium</taxon>
    </lineage>
</organism>
<accession>A0ABP7I6M6</accession>